<evidence type="ECO:0000256" key="11">
    <source>
        <dbReference type="PROSITE-ProRule" id="PRU01360"/>
    </source>
</evidence>
<evidence type="ECO:0000256" key="10">
    <source>
        <dbReference type="ARBA" id="ARBA00023237"/>
    </source>
</evidence>
<proteinExistence type="inferred from homology"/>
<dbReference type="InterPro" id="IPR036942">
    <property type="entry name" value="Beta-barrel_TonB_sf"/>
</dbReference>
<keyword evidence="16" id="KW-0675">Receptor</keyword>
<evidence type="ECO:0000256" key="4">
    <source>
        <dbReference type="ARBA" id="ARBA00022496"/>
    </source>
</evidence>
<keyword evidence="2 11" id="KW-0813">Transport</keyword>
<accession>A0A7C9BES4</accession>
<dbReference type="SUPFAM" id="SSF56935">
    <property type="entry name" value="Porins"/>
    <property type="match status" value="1"/>
</dbReference>
<dbReference type="Proteomes" id="UP000479293">
    <property type="component" value="Unassembled WGS sequence"/>
</dbReference>
<dbReference type="PANTHER" id="PTHR32552:SF81">
    <property type="entry name" value="TONB-DEPENDENT OUTER MEMBRANE RECEPTOR"/>
    <property type="match status" value="1"/>
</dbReference>
<keyword evidence="8 12" id="KW-0798">TonB box</keyword>
<reference evidence="16 17" key="1">
    <citation type="submission" date="2019-10" db="EMBL/GenBank/DDBJ databases">
        <title>Draft Genome Sequence of Cytophagaceae sp. SJW1-29.</title>
        <authorList>
            <person name="Choi A."/>
        </authorList>
    </citation>
    <scope>NUCLEOTIDE SEQUENCE [LARGE SCALE GENOMIC DNA]</scope>
    <source>
        <strain evidence="16 17">SJW1-29</strain>
    </source>
</reference>
<evidence type="ECO:0000259" key="14">
    <source>
        <dbReference type="Pfam" id="PF00593"/>
    </source>
</evidence>
<evidence type="ECO:0000256" key="13">
    <source>
        <dbReference type="SAM" id="SignalP"/>
    </source>
</evidence>
<dbReference type="Gene3D" id="2.40.170.20">
    <property type="entry name" value="TonB-dependent receptor, beta-barrel domain"/>
    <property type="match status" value="1"/>
</dbReference>
<evidence type="ECO:0000313" key="17">
    <source>
        <dbReference type="Proteomes" id="UP000479293"/>
    </source>
</evidence>
<dbReference type="InterPro" id="IPR037066">
    <property type="entry name" value="Plug_dom_sf"/>
</dbReference>
<comment type="similarity">
    <text evidence="11 12">Belongs to the TonB-dependent receptor family.</text>
</comment>
<evidence type="ECO:0000256" key="5">
    <source>
        <dbReference type="ARBA" id="ARBA00022692"/>
    </source>
</evidence>
<name>A0A7C9BES4_9BACT</name>
<dbReference type="Gene3D" id="2.170.130.10">
    <property type="entry name" value="TonB-dependent receptor, plug domain"/>
    <property type="match status" value="1"/>
</dbReference>
<evidence type="ECO:0000256" key="2">
    <source>
        <dbReference type="ARBA" id="ARBA00022448"/>
    </source>
</evidence>
<dbReference type="InterPro" id="IPR000531">
    <property type="entry name" value="Beta-barrel_TonB"/>
</dbReference>
<dbReference type="Pfam" id="PF07715">
    <property type="entry name" value="Plug"/>
    <property type="match status" value="1"/>
</dbReference>
<dbReference type="GO" id="GO:0006826">
    <property type="term" value="P:iron ion transport"/>
    <property type="evidence" value="ECO:0007669"/>
    <property type="project" value="UniProtKB-KW"/>
</dbReference>
<feature type="chain" id="PRO_5028972766" evidence="13">
    <location>
        <begin position="20"/>
        <end position="725"/>
    </location>
</feature>
<evidence type="ECO:0000256" key="8">
    <source>
        <dbReference type="ARBA" id="ARBA00023077"/>
    </source>
</evidence>
<evidence type="ECO:0000313" key="16">
    <source>
        <dbReference type="EMBL" id="MPR37342.1"/>
    </source>
</evidence>
<evidence type="ECO:0000256" key="3">
    <source>
        <dbReference type="ARBA" id="ARBA00022452"/>
    </source>
</evidence>
<keyword evidence="3 11" id="KW-1134">Transmembrane beta strand</keyword>
<evidence type="ECO:0000256" key="7">
    <source>
        <dbReference type="ARBA" id="ARBA00023065"/>
    </source>
</evidence>
<keyword evidence="6" id="KW-0408">Iron</keyword>
<keyword evidence="9 11" id="KW-0472">Membrane</keyword>
<gene>
    <name evidence="16" type="ORF">GBK04_29455</name>
</gene>
<comment type="subcellular location">
    <subcellularLocation>
        <location evidence="1 11">Cell outer membrane</location>
        <topology evidence="1 11">Multi-pass membrane protein</topology>
    </subcellularLocation>
</comment>
<keyword evidence="5 11" id="KW-0812">Transmembrane</keyword>
<evidence type="ECO:0000256" key="12">
    <source>
        <dbReference type="RuleBase" id="RU003357"/>
    </source>
</evidence>
<keyword evidence="13" id="KW-0732">Signal</keyword>
<keyword evidence="10 11" id="KW-0998">Cell outer membrane</keyword>
<keyword evidence="7" id="KW-0406">Ion transport</keyword>
<evidence type="ECO:0000259" key="15">
    <source>
        <dbReference type="Pfam" id="PF07715"/>
    </source>
</evidence>
<dbReference type="PROSITE" id="PS52016">
    <property type="entry name" value="TONB_DEPENDENT_REC_3"/>
    <property type="match status" value="1"/>
</dbReference>
<feature type="signal peptide" evidence="13">
    <location>
        <begin position="1"/>
        <end position="19"/>
    </location>
</feature>
<dbReference type="InterPro" id="IPR039426">
    <property type="entry name" value="TonB-dep_rcpt-like"/>
</dbReference>
<feature type="domain" description="TonB-dependent receptor-like beta-barrel" evidence="14">
    <location>
        <begin position="251"/>
        <end position="691"/>
    </location>
</feature>
<sequence length="725" mass="81423">MKRIYLVLYILALVLPALAQENPVRTLTLDSVTVEGLRNRTDLLHLAPVQNTYLFSGKKNEVIELTRKDVALTEKYGRQIFAKVPGVFVYDMDGTGNQVNIATRGLDPHRGWEFNIRKDGVLTNSDMYGYPASHYNIPMEAVERIELVRGTGSLQYGAQFGGMLSYVSKQPDPDRPLAFESVNTVGSYGLVSTYNSLSGTVRKFRYSVWANKKKLDGYRQNSRSNYDAENVSLFYDVSKDLHLKLEWTHSNYLIQLAGPLTDAMFRQDPQAATRSRNYYNPDIHVPSFTLDWNLGDHTQLKLTTSAVLGSRGSVLFDKPATVADTINPSTLQYSNRQVDLDQYHSYTTELRLQHSYPLFHRRSTLVGGVQYMNNDLHRRQMGRGTTGTDYDLTLVSPGWGRDLHFKTRNLALFAENRWALFKGFSLNTGLRVETGQSDMRGTITYYPANELPTTIRHRFPLLGVNAEYNLNKALNLYGGWSQAYRPVIFKDIVPGSVYEATDKNLKDAYGYNLEAGVRGKWQNLSWDVTAFRLVYNNRLGTLASTDAAGNLTVLRTNTGDSHTHGLEMLVQGDFRLGAKSTLNVFTATSFMDARYRNARVKSGQDNVRVDGNKVESVPNCISRNGATFQFSFFSLTALYSYTADSFADALNAVEPSPSGATGLVSAYHLFDLNISLNLSKRLRLQLNGNNLFDAHYFTKRPQFYPGPGIWPSDGRTLSATVAVKL</sequence>
<keyword evidence="17" id="KW-1185">Reference proteome</keyword>
<evidence type="ECO:0000256" key="6">
    <source>
        <dbReference type="ARBA" id="ARBA00023004"/>
    </source>
</evidence>
<dbReference type="Pfam" id="PF00593">
    <property type="entry name" value="TonB_dep_Rec_b-barrel"/>
    <property type="match status" value="1"/>
</dbReference>
<dbReference type="AlphaFoldDB" id="A0A7C9BES4"/>
<feature type="domain" description="TonB-dependent receptor plug" evidence="15">
    <location>
        <begin position="78"/>
        <end position="159"/>
    </location>
</feature>
<dbReference type="RefSeq" id="WP_152766750.1">
    <property type="nucleotide sequence ID" value="NZ_WHLY01000004.1"/>
</dbReference>
<protein>
    <submittedName>
        <fullName evidence="16">TonB-dependent receptor</fullName>
    </submittedName>
</protein>
<dbReference type="PANTHER" id="PTHR32552">
    <property type="entry name" value="FERRICHROME IRON RECEPTOR-RELATED"/>
    <property type="match status" value="1"/>
</dbReference>
<dbReference type="EMBL" id="WHLY01000004">
    <property type="protein sequence ID" value="MPR37342.1"/>
    <property type="molecule type" value="Genomic_DNA"/>
</dbReference>
<comment type="caution">
    <text evidence="16">The sequence shown here is derived from an EMBL/GenBank/DDBJ whole genome shotgun (WGS) entry which is preliminary data.</text>
</comment>
<evidence type="ECO:0000256" key="1">
    <source>
        <dbReference type="ARBA" id="ARBA00004571"/>
    </source>
</evidence>
<dbReference type="GO" id="GO:0009279">
    <property type="term" value="C:cell outer membrane"/>
    <property type="evidence" value="ECO:0007669"/>
    <property type="project" value="UniProtKB-SubCell"/>
</dbReference>
<organism evidence="16 17">
    <name type="scientific">Salmonirosea aquatica</name>
    <dbReference type="NCBI Taxonomy" id="2654236"/>
    <lineage>
        <taxon>Bacteria</taxon>
        <taxon>Pseudomonadati</taxon>
        <taxon>Bacteroidota</taxon>
        <taxon>Cytophagia</taxon>
        <taxon>Cytophagales</taxon>
        <taxon>Spirosomataceae</taxon>
        <taxon>Salmonirosea</taxon>
    </lineage>
</organism>
<dbReference type="InterPro" id="IPR012910">
    <property type="entry name" value="Plug_dom"/>
</dbReference>
<keyword evidence="4" id="KW-0410">Iron transport</keyword>
<evidence type="ECO:0000256" key="9">
    <source>
        <dbReference type="ARBA" id="ARBA00023136"/>
    </source>
</evidence>